<dbReference type="Proteomes" id="UP000063063">
    <property type="component" value="Chromosome 33"/>
</dbReference>
<accession>A0A088S1W9</accession>
<organism evidence="2 3">
    <name type="scientific">Leishmania panamensis</name>
    <dbReference type="NCBI Taxonomy" id="5679"/>
    <lineage>
        <taxon>Eukaryota</taxon>
        <taxon>Discoba</taxon>
        <taxon>Euglenozoa</taxon>
        <taxon>Kinetoplastea</taxon>
        <taxon>Metakinetoplastina</taxon>
        <taxon>Trypanosomatida</taxon>
        <taxon>Trypanosomatidae</taxon>
        <taxon>Leishmaniinae</taxon>
        <taxon>Leishmania</taxon>
        <taxon>Leishmania guyanensis species complex</taxon>
    </lineage>
</organism>
<dbReference type="OrthoDB" id="268405at2759"/>
<feature type="transmembrane region" description="Helical" evidence="1">
    <location>
        <begin position="12"/>
        <end position="35"/>
    </location>
</feature>
<evidence type="ECO:0000313" key="2">
    <source>
        <dbReference type="EMBL" id="AIO01560.1"/>
    </source>
</evidence>
<dbReference type="KEGG" id="lpan:LPMP_332690"/>
<keyword evidence="1" id="KW-0472">Membrane</keyword>
<dbReference type="AlphaFoldDB" id="A0A088S1W9"/>
<reference evidence="2 3" key="1">
    <citation type="journal article" date="2015" name="Sci. Rep.">
        <title>The genome of Leishmania panamensis: insights into genomics of the L. (Viannia) subgenus.</title>
        <authorList>
            <person name="Llanes A."/>
            <person name="Restrepo C.M."/>
            <person name="Vecchio G.D."/>
            <person name="Anguizola F.J."/>
            <person name="Lleonart R."/>
        </authorList>
    </citation>
    <scope>NUCLEOTIDE SEQUENCE [LARGE SCALE GENOMIC DNA]</scope>
    <source>
        <strain evidence="2 3">MHOM/PA/94/PSC-1</strain>
    </source>
</reference>
<evidence type="ECO:0000256" key="1">
    <source>
        <dbReference type="SAM" id="Phobius"/>
    </source>
</evidence>
<dbReference type="EMBL" id="CP009402">
    <property type="protein sequence ID" value="AIO01560.1"/>
    <property type="molecule type" value="Genomic_DNA"/>
</dbReference>
<keyword evidence="1" id="KW-0812">Transmembrane</keyword>
<proteinExistence type="predicted"/>
<dbReference type="VEuPathDB" id="TriTrypDB:LPAL13_330034800"/>
<gene>
    <name evidence="2" type="ORF">LPMP_332690</name>
</gene>
<name>A0A088S1W9_LEIPA</name>
<dbReference type="RefSeq" id="XP_010702360.1">
    <property type="nucleotide sequence ID" value="XM_010704058.1"/>
</dbReference>
<sequence length="99" mass="11557">MGLPGWMRRCEIYAICMVWPIATIVGLVGTYRLFIWSYGGRECFRYVVIQEPFKEEWYQANPKSTLGMDTPLSHVPKYLETPGYTVDGDTDDHPHHRNF</sequence>
<dbReference type="eggNOG" id="ENOG502S2F3">
    <property type="taxonomic scope" value="Eukaryota"/>
</dbReference>
<keyword evidence="1" id="KW-1133">Transmembrane helix</keyword>
<protein>
    <submittedName>
        <fullName evidence="2">Uncharacterized protein</fullName>
    </submittedName>
</protein>
<keyword evidence="3" id="KW-1185">Reference proteome</keyword>
<dbReference type="GeneID" id="22578422"/>
<evidence type="ECO:0000313" key="3">
    <source>
        <dbReference type="Proteomes" id="UP000063063"/>
    </source>
</evidence>
<dbReference type="VEuPathDB" id="TriTrypDB:LPMP_332690"/>